<feature type="region of interest" description="Disordered" evidence="7">
    <location>
        <begin position="152"/>
        <end position="178"/>
    </location>
</feature>
<dbReference type="SUPFAM" id="SSF48647">
    <property type="entry name" value="Fungal elicitin"/>
    <property type="match status" value="1"/>
</dbReference>
<comment type="subcellular location">
    <subcellularLocation>
        <location evidence="1 6">Secreted</location>
    </subcellularLocation>
</comment>
<dbReference type="Proteomes" id="UP000282087">
    <property type="component" value="Unassembled WGS sequence"/>
</dbReference>
<evidence type="ECO:0000256" key="7">
    <source>
        <dbReference type="SAM" id="MobiDB-lite"/>
    </source>
</evidence>
<feature type="compositionally biased region" description="Low complexity" evidence="7">
    <location>
        <begin position="164"/>
        <end position="178"/>
    </location>
</feature>
<organism evidence="9 11">
    <name type="scientific">Peronospora effusa</name>
    <dbReference type="NCBI Taxonomy" id="542832"/>
    <lineage>
        <taxon>Eukaryota</taxon>
        <taxon>Sar</taxon>
        <taxon>Stramenopiles</taxon>
        <taxon>Oomycota</taxon>
        <taxon>Peronosporomycetes</taxon>
        <taxon>Peronosporales</taxon>
        <taxon>Peronosporaceae</taxon>
        <taxon>Peronospora</taxon>
    </lineage>
</organism>
<evidence type="ECO:0000256" key="3">
    <source>
        <dbReference type="ARBA" id="ARBA00022525"/>
    </source>
</evidence>
<evidence type="ECO:0000313" key="10">
    <source>
        <dbReference type="EMBL" id="RQM11150.1"/>
    </source>
</evidence>
<dbReference type="EMBL" id="QKXF01000465">
    <property type="protein sequence ID" value="RQM11150.1"/>
    <property type="molecule type" value="Genomic_DNA"/>
</dbReference>
<evidence type="ECO:0000256" key="1">
    <source>
        <dbReference type="ARBA" id="ARBA00004613"/>
    </source>
</evidence>
<feature type="signal peptide" evidence="8">
    <location>
        <begin position="1"/>
        <end position="17"/>
    </location>
</feature>
<evidence type="ECO:0000256" key="5">
    <source>
        <dbReference type="ARBA" id="ARBA00023157"/>
    </source>
</evidence>
<dbReference type="InterPro" id="IPR036470">
    <property type="entry name" value="Elicitin_sf"/>
</dbReference>
<dbReference type="GO" id="GO:0005576">
    <property type="term" value="C:extracellular region"/>
    <property type="evidence" value="ECO:0007669"/>
    <property type="project" value="UniProtKB-SubCell"/>
</dbReference>
<evidence type="ECO:0000256" key="2">
    <source>
        <dbReference type="ARBA" id="ARBA00009544"/>
    </source>
</evidence>
<protein>
    <recommendedName>
        <fullName evidence="6">Elicitin</fullName>
    </recommendedName>
</protein>
<dbReference type="Pfam" id="PF00964">
    <property type="entry name" value="Elicitin"/>
    <property type="match status" value="1"/>
</dbReference>
<evidence type="ECO:0000256" key="6">
    <source>
        <dbReference type="RuleBase" id="RU368111"/>
    </source>
</evidence>
<dbReference type="AlphaFoldDB" id="A0A3M6VI91"/>
<keyword evidence="4 6" id="KW-0928">Hypersensitive response elicitation</keyword>
<sequence>MQLSIFLFVLLGAYGAAEDACPPAEIKKLAELYANPNLHECQKISADFSIASPTDPQVKAMCNSDSCRKLIKDVLALKPEDCYLSFAKMKVNAYKVASSVDDACMTDMKKYNETWKSHPALKPIDGEQYRYEQEKQKFVKDTNGTHVVKMDDAQDEDSIDSMATEPVPTPTTTLPAKV</sequence>
<dbReference type="VEuPathDB" id="FungiDB:DD237_004932"/>
<comment type="function">
    <text evidence="6">Induces local and distal defense responses (incompatible hypersensitive reaction) in plants from the solanaceae and cruciferae families. Elicits leaf necrosis and causes the accumulation of pathogenesis-related proteins. Might interact with the lipidic molecules of the plasma membrane.</text>
</comment>
<reference evidence="11 12" key="1">
    <citation type="submission" date="2018-06" db="EMBL/GenBank/DDBJ databases">
        <title>Comparative genomics of downy mildews reveals potential adaptations to biotrophy.</title>
        <authorList>
            <person name="Fletcher K."/>
            <person name="Klosterman S.J."/>
            <person name="Derevnina L."/>
            <person name="Martin F."/>
            <person name="Koike S."/>
            <person name="Reyes Chin-Wo S."/>
            <person name="Mou B."/>
            <person name="Michelmore R."/>
        </authorList>
    </citation>
    <scope>NUCLEOTIDE SEQUENCE [LARGE SCALE GENOMIC DNA]</scope>
    <source>
        <strain evidence="10 12">R13</strain>
        <strain evidence="9 11">R14</strain>
    </source>
</reference>
<keyword evidence="3 6" id="KW-0964">Secreted</keyword>
<dbReference type="GO" id="GO:0052040">
    <property type="term" value="P:symbiont-mediated perturbation of host programmed cell death"/>
    <property type="evidence" value="ECO:0007669"/>
    <property type="project" value="UniProtKB-UniRule"/>
</dbReference>
<dbReference type="STRING" id="542832.A0A3M6VI91"/>
<evidence type="ECO:0000313" key="11">
    <source>
        <dbReference type="Proteomes" id="UP000282087"/>
    </source>
</evidence>
<keyword evidence="8" id="KW-0732">Signal</keyword>
<comment type="similarity">
    <text evidence="2 6">Belongs to the elicitin family.</text>
</comment>
<dbReference type="Gene3D" id="1.10.239.10">
    <property type="entry name" value="Elicitin domain"/>
    <property type="match status" value="1"/>
</dbReference>
<evidence type="ECO:0000256" key="8">
    <source>
        <dbReference type="SAM" id="SignalP"/>
    </source>
</evidence>
<dbReference type="EMBL" id="QLLG01000226">
    <property type="protein sequence ID" value="RMX65883.1"/>
    <property type="molecule type" value="Genomic_DNA"/>
</dbReference>
<accession>A0A3M6VI91</accession>
<name>A0A3M6VI91_9STRA</name>
<dbReference type="SMART" id="SM01187">
    <property type="entry name" value="Elicitin"/>
    <property type="match status" value="1"/>
</dbReference>
<evidence type="ECO:0000256" key="4">
    <source>
        <dbReference type="ARBA" id="ARBA00022978"/>
    </source>
</evidence>
<keyword evidence="11" id="KW-1185">Reference proteome</keyword>
<dbReference type="Proteomes" id="UP000286097">
    <property type="component" value="Unassembled WGS sequence"/>
</dbReference>
<gene>
    <name evidence="10" type="ORF">DD237_004932</name>
    <name evidence="9" type="ORF">DD238_004142</name>
</gene>
<evidence type="ECO:0000313" key="12">
    <source>
        <dbReference type="Proteomes" id="UP000286097"/>
    </source>
</evidence>
<comment type="caution">
    <text evidence="9">The sequence shown here is derived from an EMBL/GenBank/DDBJ whole genome shotgun (WGS) entry which is preliminary data.</text>
</comment>
<keyword evidence="5 6" id="KW-1015">Disulfide bond</keyword>
<evidence type="ECO:0000313" key="9">
    <source>
        <dbReference type="EMBL" id="RMX65883.1"/>
    </source>
</evidence>
<proteinExistence type="inferred from homology"/>
<dbReference type="InterPro" id="IPR002200">
    <property type="entry name" value="Elicitin"/>
</dbReference>
<feature type="chain" id="PRO_5033799309" description="Elicitin" evidence="8">
    <location>
        <begin position="18"/>
        <end position="178"/>
    </location>
</feature>